<comment type="caution">
    <text evidence="3">The sequence shown here is derived from an EMBL/GenBank/DDBJ whole genome shotgun (WGS) entry which is preliminary data.</text>
</comment>
<dbReference type="GO" id="GO:0055085">
    <property type="term" value="P:transmembrane transport"/>
    <property type="evidence" value="ECO:0007669"/>
    <property type="project" value="InterPro"/>
</dbReference>
<reference evidence="3" key="1">
    <citation type="submission" date="2020-12" db="EMBL/GenBank/DDBJ databases">
        <title>Oil enriched cultivation method for isolating marine PHA-producing bacteria.</title>
        <authorList>
            <person name="Zheng W."/>
            <person name="Yu S."/>
            <person name="Huang Y."/>
        </authorList>
    </citation>
    <scope>NUCLEOTIDE SEQUENCE</scope>
    <source>
        <strain evidence="3">SY-2-12</strain>
    </source>
</reference>
<dbReference type="Gene3D" id="3.40.190.170">
    <property type="entry name" value="Bacterial extracellular solute-binding protein, family 7"/>
    <property type="match status" value="1"/>
</dbReference>
<dbReference type="InterPro" id="IPR038404">
    <property type="entry name" value="TRAP_DctP_sf"/>
</dbReference>
<evidence type="ECO:0000313" key="4">
    <source>
        <dbReference type="Proteomes" id="UP000664096"/>
    </source>
</evidence>
<dbReference type="PANTHER" id="PTHR33376:SF15">
    <property type="entry name" value="BLL6794 PROTEIN"/>
    <property type="match status" value="1"/>
</dbReference>
<dbReference type="PROSITE" id="PS51257">
    <property type="entry name" value="PROKAR_LIPOPROTEIN"/>
    <property type="match status" value="1"/>
</dbReference>
<gene>
    <name evidence="3" type="ORF">JF539_21740</name>
</gene>
<dbReference type="AlphaFoldDB" id="A0A939EHC8"/>
<sequence>MFINRVVTACAALALGGVMAMSCAAAEQTTLRFAMPVPSGQWILQNDLLPWAEKIEKESGGRIVVDIQPVGVFGTPDTYLELVESGVIDGAWFVPGYAPGRFRLTSSVELPGIFKTAEQASSTYWKLFEEGLLGGEYYGVKPLALFMNVPYIMMTKDHRIETMSDLKGLKLRASGRMIGSVLEAIGASGVGMPASEMAEAIRLGVLNGTVFAYEALEPFGIADLITDINETPLGSITHIVIMNPDSYDKLPDDLKKVIDDNSGLAFSEQLGASYDEADKRIRAKYDEKGTYTVTVPSEAFLAEYKSAITPVFEAWKEEARAADGNPDAILARIEELTAQ</sequence>
<organism evidence="3 4">
    <name type="scientific">Roseibium aggregatum</name>
    <dbReference type="NCBI Taxonomy" id="187304"/>
    <lineage>
        <taxon>Bacteria</taxon>
        <taxon>Pseudomonadati</taxon>
        <taxon>Pseudomonadota</taxon>
        <taxon>Alphaproteobacteria</taxon>
        <taxon>Hyphomicrobiales</taxon>
        <taxon>Stappiaceae</taxon>
        <taxon>Roseibium</taxon>
    </lineage>
</organism>
<accession>A0A939EHC8</accession>
<dbReference type="Pfam" id="PF03480">
    <property type="entry name" value="DctP"/>
    <property type="match status" value="1"/>
</dbReference>
<evidence type="ECO:0000313" key="3">
    <source>
        <dbReference type="EMBL" id="MBN9672993.1"/>
    </source>
</evidence>
<feature type="signal peptide" evidence="2">
    <location>
        <begin position="1"/>
        <end position="25"/>
    </location>
</feature>
<dbReference type="PANTHER" id="PTHR33376">
    <property type="match status" value="1"/>
</dbReference>
<dbReference type="InterPro" id="IPR018389">
    <property type="entry name" value="DctP_fam"/>
</dbReference>
<dbReference type="Proteomes" id="UP000664096">
    <property type="component" value="Unassembled WGS sequence"/>
</dbReference>
<feature type="chain" id="PRO_5037624569" evidence="2">
    <location>
        <begin position="26"/>
        <end position="339"/>
    </location>
</feature>
<proteinExistence type="predicted"/>
<evidence type="ECO:0000256" key="1">
    <source>
        <dbReference type="ARBA" id="ARBA00022729"/>
    </source>
</evidence>
<evidence type="ECO:0000256" key="2">
    <source>
        <dbReference type="SAM" id="SignalP"/>
    </source>
</evidence>
<dbReference type="EMBL" id="JAEKJZ010000005">
    <property type="protein sequence ID" value="MBN9672993.1"/>
    <property type="molecule type" value="Genomic_DNA"/>
</dbReference>
<dbReference type="CDD" id="cd13665">
    <property type="entry name" value="PBP2_TRAP_Dctp3_4"/>
    <property type="match status" value="1"/>
</dbReference>
<dbReference type="RefSeq" id="WP_207142828.1">
    <property type="nucleotide sequence ID" value="NZ_JAEKJZ010000005.1"/>
</dbReference>
<protein>
    <submittedName>
        <fullName evidence="3">TRAP transporter substrate-binding protein</fullName>
    </submittedName>
</protein>
<name>A0A939EHC8_9HYPH</name>
<keyword evidence="1 2" id="KW-0732">Signal</keyword>
<dbReference type="NCBIfam" id="NF037995">
    <property type="entry name" value="TRAP_S1"/>
    <property type="match status" value="1"/>
</dbReference>